<name>A0A8D8FIQ8_CULPI</name>
<dbReference type="EMBL" id="HBUE01067955">
    <property type="protein sequence ID" value="CAG6471554.1"/>
    <property type="molecule type" value="Transcribed_RNA"/>
</dbReference>
<reference evidence="1" key="1">
    <citation type="submission" date="2021-05" db="EMBL/GenBank/DDBJ databases">
        <authorList>
            <person name="Alioto T."/>
            <person name="Alioto T."/>
            <person name="Gomez Garrido J."/>
        </authorList>
    </citation>
    <scope>NUCLEOTIDE SEQUENCE</scope>
</reference>
<sequence>MLNFPHHQLSSQHTEVHRRGHLLPVMQTYPAALSKLSLVSKQTKKIISMWLQSVQLSSRNSENSTSNGSRSPFSLLMELLLAVNQVELGLFPLGQNTRESENSCNAVVRFFFCGEEVNNS</sequence>
<proteinExistence type="predicted"/>
<evidence type="ECO:0000313" key="1">
    <source>
        <dbReference type="EMBL" id="CAG6471554.1"/>
    </source>
</evidence>
<organism evidence="1">
    <name type="scientific">Culex pipiens</name>
    <name type="common">House mosquito</name>
    <dbReference type="NCBI Taxonomy" id="7175"/>
    <lineage>
        <taxon>Eukaryota</taxon>
        <taxon>Metazoa</taxon>
        <taxon>Ecdysozoa</taxon>
        <taxon>Arthropoda</taxon>
        <taxon>Hexapoda</taxon>
        <taxon>Insecta</taxon>
        <taxon>Pterygota</taxon>
        <taxon>Neoptera</taxon>
        <taxon>Endopterygota</taxon>
        <taxon>Diptera</taxon>
        <taxon>Nematocera</taxon>
        <taxon>Culicoidea</taxon>
        <taxon>Culicidae</taxon>
        <taxon>Culicinae</taxon>
        <taxon>Culicini</taxon>
        <taxon>Culex</taxon>
        <taxon>Culex</taxon>
    </lineage>
</organism>
<protein>
    <submittedName>
        <fullName evidence="1">(northern house mosquito) hypothetical protein</fullName>
    </submittedName>
</protein>
<accession>A0A8D8FIQ8</accession>
<dbReference type="AlphaFoldDB" id="A0A8D8FIQ8"/>